<dbReference type="AlphaFoldDB" id="A0A2Z7DCA7"/>
<reference evidence="1 2" key="1">
    <citation type="journal article" date="2015" name="Proc. Natl. Acad. Sci. U.S.A.">
        <title>The resurrection genome of Boea hygrometrica: A blueprint for survival of dehydration.</title>
        <authorList>
            <person name="Xiao L."/>
            <person name="Yang G."/>
            <person name="Zhang L."/>
            <person name="Yang X."/>
            <person name="Zhao S."/>
            <person name="Ji Z."/>
            <person name="Zhou Q."/>
            <person name="Hu M."/>
            <person name="Wang Y."/>
            <person name="Chen M."/>
            <person name="Xu Y."/>
            <person name="Jin H."/>
            <person name="Xiao X."/>
            <person name="Hu G."/>
            <person name="Bao F."/>
            <person name="Hu Y."/>
            <person name="Wan P."/>
            <person name="Li L."/>
            <person name="Deng X."/>
            <person name="Kuang T."/>
            <person name="Xiang C."/>
            <person name="Zhu J.K."/>
            <person name="Oliver M.J."/>
            <person name="He Y."/>
        </authorList>
    </citation>
    <scope>NUCLEOTIDE SEQUENCE [LARGE SCALE GENOMIC DNA]</scope>
    <source>
        <strain evidence="2">cv. XS01</strain>
    </source>
</reference>
<dbReference type="EMBL" id="KQ987769">
    <property type="protein sequence ID" value="KZV56827.1"/>
    <property type="molecule type" value="Genomic_DNA"/>
</dbReference>
<organism evidence="1 2">
    <name type="scientific">Dorcoceras hygrometricum</name>
    <dbReference type="NCBI Taxonomy" id="472368"/>
    <lineage>
        <taxon>Eukaryota</taxon>
        <taxon>Viridiplantae</taxon>
        <taxon>Streptophyta</taxon>
        <taxon>Embryophyta</taxon>
        <taxon>Tracheophyta</taxon>
        <taxon>Spermatophyta</taxon>
        <taxon>Magnoliopsida</taxon>
        <taxon>eudicotyledons</taxon>
        <taxon>Gunneridae</taxon>
        <taxon>Pentapetalae</taxon>
        <taxon>asterids</taxon>
        <taxon>lamiids</taxon>
        <taxon>Lamiales</taxon>
        <taxon>Gesneriaceae</taxon>
        <taxon>Didymocarpoideae</taxon>
        <taxon>Trichosporeae</taxon>
        <taxon>Loxocarpinae</taxon>
        <taxon>Dorcoceras</taxon>
    </lineage>
</organism>
<dbReference type="Proteomes" id="UP000250235">
    <property type="component" value="Unassembled WGS sequence"/>
</dbReference>
<proteinExistence type="predicted"/>
<keyword evidence="2" id="KW-1185">Reference proteome</keyword>
<protein>
    <submittedName>
        <fullName evidence="1">Uncharacterized protein</fullName>
    </submittedName>
</protein>
<name>A0A2Z7DCA7_9LAMI</name>
<sequence>MCFLGQGSEGILKPIVGLEIGAVQPLKGKLSLRNSRIQGPIRQRSRRYLQDEPAHITGISTQHESNPFGPDLRWHRNHPPKQFIEPKLIDEALVDVRPRAHIRDKPRKNKWKQLKSG</sequence>
<accession>A0A2Z7DCA7</accession>
<evidence type="ECO:0000313" key="2">
    <source>
        <dbReference type="Proteomes" id="UP000250235"/>
    </source>
</evidence>
<evidence type="ECO:0000313" key="1">
    <source>
        <dbReference type="EMBL" id="KZV56827.1"/>
    </source>
</evidence>
<gene>
    <name evidence="1" type="ORF">F511_18007</name>
</gene>